<feature type="domain" description="Nucleoside phosphorylase" evidence="1">
    <location>
        <begin position="33"/>
        <end position="286"/>
    </location>
</feature>
<dbReference type="SUPFAM" id="SSF53167">
    <property type="entry name" value="Purine and uridine phosphorylases"/>
    <property type="match status" value="1"/>
</dbReference>
<evidence type="ECO:0000313" key="2">
    <source>
        <dbReference type="EMBL" id="GKT26981.1"/>
    </source>
</evidence>
<dbReference type="EMBL" id="BQXS01012694">
    <property type="protein sequence ID" value="GKT26981.1"/>
    <property type="molecule type" value="Genomic_DNA"/>
</dbReference>
<dbReference type="InterPro" id="IPR035994">
    <property type="entry name" value="Nucleoside_phosphorylase_sf"/>
</dbReference>
<reference evidence="2" key="1">
    <citation type="submission" date="2022-03" db="EMBL/GenBank/DDBJ databases">
        <title>Draft genome sequence of Aduncisulcus paluster, a free-living microaerophilic Fornicata.</title>
        <authorList>
            <person name="Yuyama I."/>
            <person name="Kume K."/>
            <person name="Tamura T."/>
            <person name="Inagaki Y."/>
            <person name="Hashimoto T."/>
        </authorList>
    </citation>
    <scope>NUCLEOTIDE SEQUENCE</scope>
    <source>
        <strain evidence="2">NY0171</strain>
    </source>
</reference>
<gene>
    <name evidence="2" type="ORF">ADUPG1_013559</name>
</gene>
<name>A0ABQ5K3X1_9EUKA</name>
<dbReference type="Proteomes" id="UP001057375">
    <property type="component" value="Unassembled WGS sequence"/>
</dbReference>
<dbReference type="CDD" id="cd17769">
    <property type="entry name" value="NP_TgUP-like"/>
    <property type="match status" value="1"/>
</dbReference>
<dbReference type="Pfam" id="PF01048">
    <property type="entry name" value="PNP_UDP_1"/>
    <property type="match status" value="1"/>
</dbReference>
<dbReference type="PANTHER" id="PTHR43691:SF14">
    <property type="entry name" value="URIDINE PHOSPHORYLASE"/>
    <property type="match status" value="1"/>
</dbReference>
<dbReference type="InterPro" id="IPR000845">
    <property type="entry name" value="Nucleoside_phosphorylase_d"/>
</dbReference>
<protein>
    <recommendedName>
        <fullName evidence="1">Nucleoside phosphorylase domain-containing protein</fullName>
    </recommendedName>
</protein>
<accession>A0ABQ5K3X1</accession>
<dbReference type="Gene3D" id="3.40.50.1580">
    <property type="entry name" value="Nucleoside phosphorylase domain"/>
    <property type="match status" value="1"/>
</dbReference>
<evidence type="ECO:0000259" key="1">
    <source>
        <dbReference type="Pfam" id="PF01048"/>
    </source>
</evidence>
<keyword evidence="3" id="KW-1185">Reference proteome</keyword>
<comment type="caution">
    <text evidence="2">The sequence shown here is derived from an EMBL/GenBank/DDBJ whole genome shotgun (WGS) entry which is preliminary data.</text>
</comment>
<sequence length="293" mass="32477">MSKLGDMKDANFPKDDQGRVYHLGIGPGMVANRIIFVGDTHRAKLLADTIDGFETISDFTPPRQFRIITGNYKGVKISIVGTLMGYPNTDFCVREIRAVTEGPLAIIRMGTCGTPHDLVETGDVVVGRETVGIVRNPDYFRMTDKEREEAAARPYTITRSLKASPEILELLEGKTAAIMKGYKGSTLHFGVNASADSFYSAQGRLDSAFDDKNEVIIDELMERYPETKALEMESFTLFDLADVCKKSKIYVGCLAIVLAQRKRGGFLPHARKVQMVQKIGRAVAETLVELKME</sequence>
<dbReference type="PANTHER" id="PTHR43691">
    <property type="entry name" value="URIDINE PHOSPHORYLASE"/>
    <property type="match status" value="1"/>
</dbReference>
<proteinExistence type="predicted"/>
<evidence type="ECO:0000313" key="3">
    <source>
        <dbReference type="Proteomes" id="UP001057375"/>
    </source>
</evidence>
<organism evidence="2 3">
    <name type="scientific">Aduncisulcus paluster</name>
    <dbReference type="NCBI Taxonomy" id="2918883"/>
    <lineage>
        <taxon>Eukaryota</taxon>
        <taxon>Metamonada</taxon>
        <taxon>Carpediemonas-like organisms</taxon>
        <taxon>Aduncisulcus</taxon>
    </lineage>
</organism>